<dbReference type="InterPro" id="IPR053208">
    <property type="entry name" value="GMC_Oxidoreductase_CD"/>
</dbReference>
<sequence length="796" mass="84079">MYTTVGGGYRWGISMPEVATDEFIGHFTATTTDTWAGTSFGGSMPNNLLLAAWPHSGQIMTSFRMASGYVEPAVYTAANGPVLTQLHTSINATHWSITYRCQRCTTWEGGEGGFDPNGEFALGGWSKGTGAITNPGSSSAVIPEHSSFGLFGINLPGAHFSEYSEWIKVTPPPTSTTTTATTPKPTTTATTTTTPPATTTTPPPAPTGTPAPSTEYDYIVVGGGAGGLVAADRLAQTGKQVLLIERGPPTTYVHGGRNQPGWLKDANAPLTRYDVPGLCNQIWIDSAGISCTDIDQMAGCVLGGGTAVNAGLFFKPPAVDWDRNFPAGWKSSDMSSAMQRVFSRIPSTDTPSKDGKRYIQESYNILAGGLQQAGWSAVTANNAPEAKNRTFAHTPFMYINGERGGPLATYLVTAKAKSNFKLVTDTMVDRVVRTKGKATGVDVTPTANSGYKGTFKLKSTGRVILSAGAFGTPKILLRSGVGPEDALTVVAASADKDKMVAKADWINLPVGYNVMDHTNTDVLVSHPNVVPYDFYAAWDAPIPADKSLYLNQRAGPLAGAAPAPNTMMWDQVTGSDGVVRNLQWTARVEGSLGEEGPNFITISQYLGTGMTSRGRITIDANLNMVTSVSPYLKDDGDKSATIKGIENLQKGLASVANLTWVYPAPGQTAADYVSKYAGGRRSNHWMGSAKLGTDDGRNFQGKSGAVVDLNTKVYGTDNIFVVDASIFPGHVTTNPSAAIMIAAEKALDKILALPVDGASGAVPKYSQCGGVGYTGDTKCVSGSTCTYLNDYYYQCL</sequence>
<reference evidence="6 7" key="1">
    <citation type="journal article" date="2018" name="Nat. Ecol. Evol.">
        <title>Pezizomycetes genomes reveal the molecular basis of ectomycorrhizal truffle lifestyle.</title>
        <authorList>
            <person name="Murat C."/>
            <person name="Payen T."/>
            <person name="Noel B."/>
            <person name="Kuo A."/>
            <person name="Morin E."/>
            <person name="Chen J."/>
            <person name="Kohler A."/>
            <person name="Krizsan K."/>
            <person name="Balestrini R."/>
            <person name="Da Silva C."/>
            <person name="Montanini B."/>
            <person name="Hainaut M."/>
            <person name="Levati E."/>
            <person name="Barry K.W."/>
            <person name="Belfiori B."/>
            <person name="Cichocki N."/>
            <person name="Clum A."/>
            <person name="Dockter R.B."/>
            <person name="Fauchery L."/>
            <person name="Guy J."/>
            <person name="Iotti M."/>
            <person name="Le Tacon F."/>
            <person name="Lindquist E.A."/>
            <person name="Lipzen A."/>
            <person name="Malagnac F."/>
            <person name="Mello A."/>
            <person name="Molinier V."/>
            <person name="Miyauchi S."/>
            <person name="Poulain J."/>
            <person name="Riccioni C."/>
            <person name="Rubini A."/>
            <person name="Sitrit Y."/>
            <person name="Splivallo R."/>
            <person name="Traeger S."/>
            <person name="Wang M."/>
            <person name="Zifcakova L."/>
            <person name="Wipf D."/>
            <person name="Zambonelli A."/>
            <person name="Paolocci F."/>
            <person name="Nowrousian M."/>
            <person name="Ottonello S."/>
            <person name="Baldrian P."/>
            <person name="Spatafora J.W."/>
            <person name="Henrissat B."/>
            <person name="Nagy L.G."/>
            <person name="Aury J.M."/>
            <person name="Wincker P."/>
            <person name="Grigoriev I.V."/>
            <person name="Bonfante P."/>
            <person name="Martin F.M."/>
        </authorList>
    </citation>
    <scope>NUCLEOTIDE SEQUENCE [LARGE SCALE GENOMIC DNA]</scope>
    <source>
        <strain evidence="6 7">RN42</strain>
    </source>
</reference>
<dbReference type="Gene3D" id="3.50.50.60">
    <property type="entry name" value="FAD/NAD(P)-binding domain"/>
    <property type="match status" value="1"/>
</dbReference>
<dbReference type="Proteomes" id="UP000275078">
    <property type="component" value="Unassembled WGS sequence"/>
</dbReference>
<dbReference type="InterPro" id="IPR036188">
    <property type="entry name" value="FAD/NAD-bd_sf"/>
</dbReference>
<keyword evidence="7" id="KW-1185">Reference proteome</keyword>
<dbReference type="Pfam" id="PF00732">
    <property type="entry name" value="GMC_oxred_N"/>
    <property type="match status" value="1"/>
</dbReference>
<name>A0A3N4IRD6_ASCIM</name>
<dbReference type="EMBL" id="ML119645">
    <property type="protein sequence ID" value="RPA87987.1"/>
    <property type="molecule type" value="Genomic_DNA"/>
</dbReference>
<dbReference type="Pfam" id="PF00734">
    <property type="entry name" value="CBM_1"/>
    <property type="match status" value="1"/>
</dbReference>
<dbReference type="Pfam" id="PF05199">
    <property type="entry name" value="GMC_oxred_C"/>
    <property type="match status" value="1"/>
</dbReference>
<dbReference type="GO" id="GO:0005576">
    <property type="term" value="C:extracellular region"/>
    <property type="evidence" value="ECO:0007669"/>
    <property type="project" value="InterPro"/>
</dbReference>
<dbReference type="SMART" id="SM00236">
    <property type="entry name" value="fCBD"/>
    <property type="match status" value="1"/>
</dbReference>
<keyword evidence="3" id="KW-0285">Flavoprotein</keyword>
<dbReference type="STRING" id="1160509.A0A3N4IRD6"/>
<gene>
    <name evidence="6" type="ORF">BJ508DRAFT_202535</name>
</gene>
<dbReference type="SUPFAM" id="SSF54373">
    <property type="entry name" value="FAD-linked reductases, C-terminal domain"/>
    <property type="match status" value="1"/>
</dbReference>
<dbReference type="PROSITE" id="PS51164">
    <property type="entry name" value="CBM1_2"/>
    <property type="match status" value="1"/>
</dbReference>
<evidence type="ECO:0000259" key="5">
    <source>
        <dbReference type="PROSITE" id="PS51164"/>
    </source>
</evidence>
<dbReference type="Pfam" id="PF16010">
    <property type="entry name" value="CDH-cyt"/>
    <property type="match status" value="1"/>
</dbReference>
<dbReference type="GO" id="GO:0030248">
    <property type="term" value="F:cellulose binding"/>
    <property type="evidence" value="ECO:0007669"/>
    <property type="project" value="InterPro"/>
</dbReference>
<dbReference type="PROSITE" id="PS00623">
    <property type="entry name" value="GMC_OXRED_1"/>
    <property type="match status" value="1"/>
</dbReference>
<dbReference type="InterPro" id="IPR035971">
    <property type="entry name" value="CBD_sf"/>
</dbReference>
<accession>A0A3N4IRD6</accession>
<evidence type="ECO:0000256" key="2">
    <source>
        <dbReference type="ARBA" id="ARBA00022729"/>
    </source>
</evidence>
<dbReference type="SUPFAM" id="SSF49344">
    <property type="entry name" value="CBD9-like"/>
    <property type="match status" value="1"/>
</dbReference>
<evidence type="ECO:0000256" key="3">
    <source>
        <dbReference type="RuleBase" id="RU003968"/>
    </source>
</evidence>
<protein>
    <recommendedName>
        <fullName evidence="5">CBM1 domain-containing protein</fullName>
    </recommendedName>
</protein>
<dbReference type="PANTHER" id="PTHR47190:SF2">
    <property type="entry name" value="CELLOBIOSE DEHYDROGENASE (AFU_ORTHOLOGUE AFUA_2G17620)"/>
    <property type="match status" value="1"/>
</dbReference>
<dbReference type="InterPro" id="IPR000172">
    <property type="entry name" value="GMC_OxRdtase_N"/>
</dbReference>
<dbReference type="GO" id="GO:0016614">
    <property type="term" value="F:oxidoreductase activity, acting on CH-OH group of donors"/>
    <property type="evidence" value="ECO:0007669"/>
    <property type="project" value="InterPro"/>
</dbReference>
<dbReference type="CDD" id="cd09630">
    <property type="entry name" value="CDH_like_cytochrome"/>
    <property type="match status" value="1"/>
</dbReference>
<evidence type="ECO:0000313" key="7">
    <source>
        <dbReference type="Proteomes" id="UP000275078"/>
    </source>
</evidence>
<dbReference type="InterPro" id="IPR015920">
    <property type="entry name" value="Cellobiose_DH-like_cyt"/>
</dbReference>
<proteinExistence type="inferred from homology"/>
<dbReference type="InterPro" id="IPR007867">
    <property type="entry name" value="GMC_OxRtase_C"/>
</dbReference>
<evidence type="ECO:0000256" key="1">
    <source>
        <dbReference type="ARBA" id="ARBA00010790"/>
    </source>
</evidence>
<feature type="region of interest" description="Disordered" evidence="4">
    <location>
        <begin position="171"/>
        <end position="210"/>
    </location>
</feature>
<dbReference type="SUPFAM" id="SSF51905">
    <property type="entry name" value="FAD/NAD(P)-binding domain"/>
    <property type="match status" value="1"/>
</dbReference>
<comment type="similarity">
    <text evidence="1 3">Belongs to the GMC oxidoreductase family.</text>
</comment>
<dbReference type="Gene3D" id="3.30.410.10">
    <property type="entry name" value="Cholesterol Oxidase, domain 2"/>
    <property type="match status" value="1"/>
</dbReference>
<dbReference type="PROSITE" id="PS00624">
    <property type="entry name" value="GMC_OXRED_2"/>
    <property type="match status" value="1"/>
</dbReference>
<dbReference type="InterPro" id="IPR000254">
    <property type="entry name" value="CBD"/>
</dbReference>
<dbReference type="PROSITE" id="PS00562">
    <property type="entry name" value="CBM1_1"/>
    <property type="match status" value="1"/>
</dbReference>
<dbReference type="Gene3D" id="2.60.40.1210">
    <property type="entry name" value="Cellobiose dehydrogenase, cytochrome domain"/>
    <property type="match status" value="1"/>
</dbReference>
<dbReference type="SUPFAM" id="SSF57180">
    <property type="entry name" value="Cellulose-binding domain"/>
    <property type="match status" value="1"/>
</dbReference>
<dbReference type="PANTHER" id="PTHR47190">
    <property type="entry name" value="DEHYDROGENASE, PUTATIVE-RELATED"/>
    <property type="match status" value="1"/>
</dbReference>
<evidence type="ECO:0000256" key="4">
    <source>
        <dbReference type="SAM" id="MobiDB-lite"/>
    </source>
</evidence>
<feature type="domain" description="CBM1" evidence="5">
    <location>
        <begin position="760"/>
        <end position="796"/>
    </location>
</feature>
<dbReference type="GO" id="GO:0050660">
    <property type="term" value="F:flavin adenine dinucleotide binding"/>
    <property type="evidence" value="ECO:0007669"/>
    <property type="project" value="InterPro"/>
</dbReference>
<evidence type="ECO:0000313" key="6">
    <source>
        <dbReference type="EMBL" id="RPA87987.1"/>
    </source>
</evidence>
<keyword evidence="3" id="KW-0274">FAD</keyword>
<organism evidence="6 7">
    <name type="scientific">Ascobolus immersus RN42</name>
    <dbReference type="NCBI Taxonomy" id="1160509"/>
    <lineage>
        <taxon>Eukaryota</taxon>
        <taxon>Fungi</taxon>
        <taxon>Dikarya</taxon>
        <taxon>Ascomycota</taxon>
        <taxon>Pezizomycotina</taxon>
        <taxon>Pezizomycetes</taxon>
        <taxon>Pezizales</taxon>
        <taxon>Ascobolaceae</taxon>
        <taxon>Ascobolus</taxon>
    </lineage>
</organism>
<dbReference type="GO" id="GO:0005975">
    <property type="term" value="P:carbohydrate metabolic process"/>
    <property type="evidence" value="ECO:0007669"/>
    <property type="project" value="InterPro"/>
</dbReference>
<dbReference type="AlphaFoldDB" id="A0A3N4IRD6"/>
<feature type="compositionally biased region" description="Low complexity" evidence="4">
    <location>
        <begin position="175"/>
        <end position="200"/>
    </location>
</feature>
<keyword evidence="2" id="KW-0732">Signal</keyword>
<dbReference type="OrthoDB" id="413885at2759"/>